<dbReference type="SUPFAM" id="SSF54909">
    <property type="entry name" value="Dimeric alpha+beta barrel"/>
    <property type="match status" value="1"/>
</dbReference>
<dbReference type="OrthoDB" id="5343971at2"/>
<dbReference type="EMBL" id="PTJE01000002">
    <property type="protein sequence ID" value="PPK95830.1"/>
    <property type="molecule type" value="Genomic_DNA"/>
</dbReference>
<feature type="domain" description="EthD" evidence="1">
    <location>
        <begin position="18"/>
        <end position="90"/>
    </location>
</feature>
<gene>
    <name evidence="2" type="ORF">LY01_01423</name>
</gene>
<organism evidence="2 3">
    <name type="scientific">Nonlabens xylanidelens</name>
    <dbReference type="NCBI Taxonomy" id="191564"/>
    <lineage>
        <taxon>Bacteria</taxon>
        <taxon>Pseudomonadati</taxon>
        <taxon>Bacteroidota</taxon>
        <taxon>Flavobacteriia</taxon>
        <taxon>Flavobacteriales</taxon>
        <taxon>Flavobacteriaceae</taxon>
        <taxon>Nonlabens</taxon>
    </lineage>
</organism>
<evidence type="ECO:0000259" key="1">
    <source>
        <dbReference type="Pfam" id="PF07110"/>
    </source>
</evidence>
<dbReference type="InterPro" id="IPR009799">
    <property type="entry name" value="EthD_dom"/>
</dbReference>
<dbReference type="AlphaFoldDB" id="A0A2S6INX3"/>
<keyword evidence="3" id="KW-1185">Reference proteome</keyword>
<evidence type="ECO:0000313" key="2">
    <source>
        <dbReference type="EMBL" id="PPK95830.1"/>
    </source>
</evidence>
<protein>
    <submittedName>
        <fullName evidence="2">Uncharacterized protein (TIGR02118 family)</fullName>
    </submittedName>
</protein>
<proteinExistence type="predicted"/>
<dbReference type="Pfam" id="PF07110">
    <property type="entry name" value="EthD"/>
    <property type="match status" value="1"/>
</dbReference>
<name>A0A2S6INX3_9FLAO</name>
<reference evidence="2 3" key="1">
    <citation type="submission" date="2018-02" db="EMBL/GenBank/DDBJ databases">
        <title>Genomic Encyclopedia of Archaeal and Bacterial Type Strains, Phase II (KMG-II): from individual species to whole genera.</title>
        <authorList>
            <person name="Goeker M."/>
        </authorList>
    </citation>
    <scope>NUCLEOTIDE SEQUENCE [LARGE SCALE GENOMIC DNA]</scope>
    <source>
        <strain evidence="2 3">DSM 16809</strain>
    </source>
</reference>
<dbReference type="PANTHER" id="PTHR40260:SF2">
    <property type="entry name" value="BLR8190 PROTEIN"/>
    <property type="match status" value="1"/>
</dbReference>
<evidence type="ECO:0000313" key="3">
    <source>
        <dbReference type="Proteomes" id="UP000239002"/>
    </source>
</evidence>
<dbReference type="NCBIfam" id="TIGR02118">
    <property type="entry name" value="EthD family reductase"/>
    <property type="match status" value="1"/>
</dbReference>
<comment type="caution">
    <text evidence="2">The sequence shown here is derived from an EMBL/GenBank/DDBJ whole genome shotgun (WGS) entry which is preliminary data.</text>
</comment>
<dbReference type="InterPro" id="IPR011008">
    <property type="entry name" value="Dimeric_a/b-barrel"/>
</dbReference>
<dbReference type="Gene3D" id="3.30.70.100">
    <property type="match status" value="1"/>
</dbReference>
<dbReference type="PANTHER" id="PTHR40260">
    <property type="entry name" value="BLR8190 PROTEIN"/>
    <property type="match status" value="1"/>
</dbReference>
<accession>A0A2S6INX3</accession>
<dbReference type="GO" id="GO:0016491">
    <property type="term" value="F:oxidoreductase activity"/>
    <property type="evidence" value="ECO:0007669"/>
    <property type="project" value="InterPro"/>
</dbReference>
<sequence length="104" mass="11363">MIKVSVMYPNSKDVKFDTEYYKNNHLPMVANKLGDALKGLELDLGIASKNPGELAPYVAIAHLKFDDVASFQAAFGPHAAVFAADVENYSNVQADLQISELVTF</sequence>
<dbReference type="RefSeq" id="WP_104515115.1">
    <property type="nucleotide sequence ID" value="NZ_MQVW01000002.1"/>
</dbReference>
<dbReference type="Proteomes" id="UP000239002">
    <property type="component" value="Unassembled WGS sequence"/>
</dbReference>